<dbReference type="PANTHER" id="PTHR37841:SF1">
    <property type="entry name" value="DUF3298 DOMAIN-CONTAINING PROTEIN"/>
    <property type="match status" value="1"/>
</dbReference>
<dbReference type="OrthoDB" id="210273at2"/>
<dbReference type="InterPro" id="IPR032774">
    <property type="entry name" value="WG_beta_rep"/>
</dbReference>
<dbReference type="PANTHER" id="PTHR37841">
    <property type="entry name" value="GLR2918 PROTEIN"/>
    <property type="match status" value="1"/>
</dbReference>
<protein>
    <submittedName>
        <fullName evidence="1">WG repeat-containing protein</fullName>
    </submittedName>
</protein>
<sequence>MKGGFFVFVFAHRFQINRTIIGIIDLGDDIAIQKGSRHVQRTNKRGTISRHGPNYTNGKWGYIDKNGDTVVPLRYDHAGPFEDGLATVMTGGSYGLIDKSGKSVAAPPKSRLFVLGQSSCQNQMTRTLSHSRVPCSRKPFTLLRLPLRQPVCRPVRPLPSVPSSHLCPPNSH</sequence>
<evidence type="ECO:0000313" key="2">
    <source>
        <dbReference type="Proteomes" id="UP000307943"/>
    </source>
</evidence>
<dbReference type="Proteomes" id="UP000307943">
    <property type="component" value="Unassembled WGS sequence"/>
</dbReference>
<reference evidence="1 2" key="1">
    <citation type="submission" date="2019-05" db="EMBL/GenBank/DDBJ databases">
        <title>We sequenced the genome of Paenibacillus hemerocallicola KCTC 33185 for further insight into its adaptation and study the phylogeny of Paenibacillus.</title>
        <authorList>
            <person name="Narsing Rao M.P."/>
        </authorList>
    </citation>
    <scope>NUCLEOTIDE SEQUENCE [LARGE SCALE GENOMIC DNA]</scope>
    <source>
        <strain evidence="1 2">KCTC 33185</strain>
    </source>
</reference>
<dbReference type="AlphaFoldDB" id="A0A5C4SVI9"/>
<gene>
    <name evidence="1" type="ORF">FE784_39045</name>
</gene>
<organism evidence="1 2">
    <name type="scientific">Paenibacillus hemerocallicola</name>
    <dbReference type="NCBI Taxonomy" id="1172614"/>
    <lineage>
        <taxon>Bacteria</taxon>
        <taxon>Bacillati</taxon>
        <taxon>Bacillota</taxon>
        <taxon>Bacilli</taxon>
        <taxon>Bacillales</taxon>
        <taxon>Paenibacillaceae</taxon>
        <taxon>Paenibacillus</taxon>
    </lineage>
</organism>
<comment type="caution">
    <text evidence="1">The sequence shown here is derived from an EMBL/GenBank/DDBJ whole genome shotgun (WGS) entry which is preliminary data.</text>
</comment>
<keyword evidence="2" id="KW-1185">Reference proteome</keyword>
<dbReference type="Pfam" id="PF14903">
    <property type="entry name" value="WG_beta_rep"/>
    <property type="match status" value="1"/>
</dbReference>
<name>A0A5C4SVI9_9BACL</name>
<proteinExistence type="predicted"/>
<accession>A0A5C4SVI9</accession>
<dbReference type="EMBL" id="VDCQ01000109">
    <property type="protein sequence ID" value="TNJ56231.1"/>
    <property type="molecule type" value="Genomic_DNA"/>
</dbReference>
<evidence type="ECO:0000313" key="1">
    <source>
        <dbReference type="EMBL" id="TNJ56231.1"/>
    </source>
</evidence>
<dbReference type="SUPFAM" id="SSF69360">
    <property type="entry name" value="Cell wall binding repeat"/>
    <property type="match status" value="1"/>
</dbReference>